<protein>
    <submittedName>
        <fullName evidence="3">Carbamoyl phosphate synthase-like protein</fullName>
    </submittedName>
</protein>
<dbReference type="InterPro" id="IPR003806">
    <property type="entry name" value="ATP-grasp_PylC-type"/>
</dbReference>
<proteinExistence type="predicted"/>
<dbReference type="Gene3D" id="3.30.470.20">
    <property type="entry name" value="ATP-grasp fold, B domain"/>
    <property type="match status" value="1"/>
</dbReference>
<dbReference type="InterPro" id="IPR048764">
    <property type="entry name" value="PylC_N"/>
</dbReference>
<reference evidence="3" key="1">
    <citation type="journal article" date="2012" name="PLoS ONE">
        <title>Gene sets for utilization of primary and secondary nutrition supplies in the distal gut of endangered iberian lynx.</title>
        <authorList>
            <person name="Alcaide M."/>
            <person name="Messina E."/>
            <person name="Richter M."/>
            <person name="Bargiela R."/>
            <person name="Peplies J."/>
            <person name="Huws S.A."/>
            <person name="Newbold C.J."/>
            <person name="Golyshin P.N."/>
            <person name="Simon M.A."/>
            <person name="Lopez G."/>
            <person name="Yakimov M.M."/>
            <person name="Ferrer M."/>
        </authorList>
    </citation>
    <scope>NUCLEOTIDE SEQUENCE</scope>
</reference>
<dbReference type="EMBL" id="AMCI01005865">
    <property type="protein sequence ID" value="EJW95331.1"/>
    <property type="molecule type" value="Genomic_DNA"/>
</dbReference>
<name>J9FK95_9ZZZZ</name>
<gene>
    <name evidence="3" type="ORF">EVA_16562</name>
</gene>
<feature type="non-terminal residue" evidence="3">
    <location>
        <position position="229"/>
    </location>
</feature>
<dbReference type="AlphaFoldDB" id="J9FK95"/>
<organism evidence="3">
    <name type="scientific">gut metagenome</name>
    <dbReference type="NCBI Taxonomy" id="749906"/>
    <lineage>
        <taxon>unclassified sequences</taxon>
        <taxon>metagenomes</taxon>
        <taxon>organismal metagenomes</taxon>
    </lineage>
</organism>
<dbReference type="Pfam" id="PF21360">
    <property type="entry name" value="PylC-like_N"/>
    <property type="match status" value="1"/>
</dbReference>
<feature type="domain" description="PylC N-terminal" evidence="2">
    <location>
        <begin position="2"/>
        <end position="46"/>
    </location>
</feature>
<evidence type="ECO:0000259" key="1">
    <source>
        <dbReference type="Pfam" id="PF02655"/>
    </source>
</evidence>
<dbReference type="GO" id="GO:0005524">
    <property type="term" value="F:ATP binding"/>
    <property type="evidence" value="ECO:0007669"/>
    <property type="project" value="InterPro"/>
</dbReference>
<dbReference type="GO" id="GO:0046872">
    <property type="term" value="F:metal ion binding"/>
    <property type="evidence" value="ECO:0007669"/>
    <property type="project" value="InterPro"/>
</dbReference>
<dbReference type="Gene3D" id="3.40.50.20">
    <property type="match status" value="1"/>
</dbReference>
<dbReference type="SUPFAM" id="SSF56059">
    <property type="entry name" value="Glutathione synthetase ATP-binding domain-like"/>
    <property type="match status" value="1"/>
</dbReference>
<evidence type="ECO:0000313" key="3">
    <source>
        <dbReference type="EMBL" id="EJW95331.1"/>
    </source>
</evidence>
<accession>J9FK95</accession>
<feature type="non-terminal residue" evidence="3">
    <location>
        <position position="1"/>
    </location>
</feature>
<evidence type="ECO:0000259" key="2">
    <source>
        <dbReference type="Pfam" id="PF21360"/>
    </source>
</evidence>
<comment type="caution">
    <text evidence="3">The sequence shown here is derived from an EMBL/GenBank/DDBJ whole genome shotgun (WGS) entry which is preliminary data.</text>
</comment>
<dbReference type="Pfam" id="PF02655">
    <property type="entry name" value="ATP-grasp_3"/>
    <property type="match status" value="1"/>
</dbReference>
<feature type="domain" description="ATP-grasp fold PylC-type" evidence="1">
    <location>
        <begin position="57"/>
        <end position="212"/>
    </location>
</feature>
<sequence>EEQAYIHFLVDCCKKEQLDAILPLTDLEIDVLNNNRQFFDKENIQLLMQAPNCLTIARDKMAMYDLFINDPHINVPTSCHSTKLKPNFPIPAIAKPTNGRSSEGLMRITDPKQFDLVIDKDNYIIQEMIPGTVYTVDYVRDNQGNDFAIPREELLRTKNGAGTTVRIIANTSLQKAASYIGAKLNIIGCVNMEFIANKDNFYLIDINPRFSAGIAFTHKIGFDVVTNHL</sequence>